<name>A0ACC2VFI3_9TREE</name>
<sequence length="356" mass="39301">MLAEHDPSLDLRGMFFAVQTQLLLSNLAESLLPQPLNPIPGKLTTLPEQPELLHDLVLFGPEKKDACLVQIISISEIGHSAFQTKNVMDQRKEALSGVGRIRRIRDNIEHPSSNNGNGEQPPEEEDNELDDVPPYPRSMLMLDVSDGFRVMKAMEYRRIDALKLGETALGSKVSPIIYLVTKMSNMPESTNRLCQMILRNVRVRRGTLMLTPDCVDFKGHLVEEFEELQPTLFQNGLKPELPLELEPLPAQQQQPDPASEFDEILYDEFIMDEAAVQELDRVEVEAIASESQSQAGIMSQGAAVPLSTPAYAARTLGHTSSSRAAGSIPANSRTTTMYSSSLGAAVDLSDLEADDF</sequence>
<keyword evidence="2" id="KW-1185">Reference proteome</keyword>
<organism evidence="1 2">
    <name type="scientific">Naganishia cerealis</name>
    <dbReference type="NCBI Taxonomy" id="610337"/>
    <lineage>
        <taxon>Eukaryota</taxon>
        <taxon>Fungi</taxon>
        <taxon>Dikarya</taxon>
        <taxon>Basidiomycota</taxon>
        <taxon>Agaricomycotina</taxon>
        <taxon>Tremellomycetes</taxon>
        <taxon>Filobasidiales</taxon>
        <taxon>Filobasidiaceae</taxon>
        <taxon>Naganishia</taxon>
    </lineage>
</organism>
<dbReference type="EMBL" id="JASBWR010000087">
    <property type="protein sequence ID" value="KAJ9097361.1"/>
    <property type="molecule type" value="Genomic_DNA"/>
</dbReference>
<gene>
    <name evidence="1" type="ORF">QFC19_006829</name>
</gene>
<comment type="caution">
    <text evidence="1">The sequence shown here is derived from an EMBL/GenBank/DDBJ whole genome shotgun (WGS) entry which is preliminary data.</text>
</comment>
<proteinExistence type="predicted"/>
<protein>
    <submittedName>
        <fullName evidence="1">Uncharacterized protein</fullName>
    </submittedName>
</protein>
<accession>A0ACC2VFI3</accession>
<dbReference type="Proteomes" id="UP001241377">
    <property type="component" value="Unassembled WGS sequence"/>
</dbReference>
<evidence type="ECO:0000313" key="1">
    <source>
        <dbReference type="EMBL" id="KAJ9097361.1"/>
    </source>
</evidence>
<reference evidence="1" key="1">
    <citation type="submission" date="2023-04" db="EMBL/GenBank/DDBJ databases">
        <title>Draft Genome sequencing of Naganishia species isolated from polar environments using Oxford Nanopore Technology.</title>
        <authorList>
            <person name="Leo P."/>
            <person name="Venkateswaran K."/>
        </authorList>
    </citation>
    <scope>NUCLEOTIDE SEQUENCE</scope>
    <source>
        <strain evidence="1">MNA-CCFEE 5261</strain>
    </source>
</reference>
<evidence type="ECO:0000313" key="2">
    <source>
        <dbReference type="Proteomes" id="UP001241377"/>
    </source>
</evidence>